<reference evidence="8" key="1">
    <citation type="journal article" date="2019" name="Int. J. Syst. Evol. Microbiol.">
        <title>The Global Catalogue of Microorganisms (GCM) 10K type strain sequencing project: providing services to taxonomists for standard genome sequencing and annotation.</title>
        <authorList>
            <consortium name="The Broad Institute Genomics Platform"/>
            <consortium name="The Broad Institute Genome Sequencing Center for Infectious Disease"/>
            <person name="Wu L."/>
            <person name="Ma J."/>
        </authorList>
    </citation>
    <scope>NUCLEOTIDE SEQUENCE [LARGE SCALE GENOMIC DNA]</scope>
    <source>
        <strain evidence="8">JCM 14309</strain>
    </source>
</reference>
<sequence>MSTNPESAPTGPADEQGAPIGVHMRKGPLRPGQRVQLTDRKGKPSTITLQRGGEWHTHQGVLRHDTMIGQPEGIVVANDAGHEYQVLRPLLNDFVLSMPRGATVVYPKDSAQIVQVADVFPGAHVIEAGVGSGALSLSLLRAVGDHGTVNSYERREDFAEIARGNVEAFFGQPHPGWKVLVGDMQEQVPHQESAGAADRVVLDMLAPWECLDAVRHVLAPGGVWVSYVATVTQLSRLAEAIRASGAFTEPEAHETMLRTWHLDGLAVRPDHRMVAHTGFLLSARRLADDQTPLQLKKREKQSEVTTEDMQAWLPEDAVWDEETLKRRTVTGRKARKAAAHSQKLAEAARGADDPAPSQEPSQDTVQGTAQGTVQDAAQDTADTAETGRGPRGGAVEQEET</sequence>
<feature type="region of interest" description="Disordered" evidence="5">
    <location>
        <begin position="1"/>
        <end position="45"/>
    </location>
</feature>
<evidence type="ECO:0000256" key="4">
    <source>
        <dbReference type="ARBA" id="ARBA00022694"/>
    </source>
</evidence>
<dbReference type="InterPro" id="IPR014816">
    <property type="entry name" value="tRNA_MeTrfase_Gcd14"/>
</dbReference>
<dbReference type="PROSITE" id="PS51620">
    <property type="entry name" value="SAM_TRM61"/>
    <property type="match status" value="1"/>
</dbReference>
<dbReference type="Pfam" id="PF08704">
    <property type="entry name" value="GCD14"/>
    <property type="match status" value="1"/>
</dbReference>
<accession>A0ABP6LQU0</accession>
<dbReference type="InterPro" id="IPR049470">
    <property type="entry name" value="TRM61_C"/>
</dbReference>
<proteinExistence type="predicted"/>
<organism evidence="7 8">
    <name type="scientific">Nesterenkonia aethiopica</name>
    <dbReference type="NCBI Taxonomy" id="269144"/>
    <lineage>
        <taxon>Bacteria</taxon>
        <taxon>Bacillati</taxon>
        <taxon>Actinomycetota</taxon>
        <taxon>Actinomycetes</taxon>
        <taxon>Micrococcales</taxon>
        <taxon>Micrococcaceae</taxon>
        <taxon>Nesterenkonia</taxon>
    </lineage>
</organism>
<evidence type="ECO:0000256" key="1">
    <source>
        <dbReference type="ARBA" id="ARBA00022603"/>
    </source>
</evidence>
<feature type="compositionally biased region" description="Basic residues" evidence="5">
    <location>
        <begin position="328"/>
        <end position="338"/>
    </location>
</feature>
<keyword evidence="2" id="KW-0808">Transferase</keyword>
<dbReference type="InterPro" id="IPR029063">
    <property type="entry name" value="SAM-dependent_MTases_sf"/>
</dbReference>
<protein>
    <submittedName>
        <fullName evidence="7">tRNA (Adenine-N1)-methyltransferase</fullName>
    </submittedName>
</protein>
<dbReference type="PANTHER" id="PTHR12133:SF1">
    <property type="entry name" value="TRNA (ADENINE(58)-N(1))-METHYLTRANSFERASE, MITOCHONDRIAL"/>
    <property type="match status" value="1"/>
</dbReference>
<keyword evidence="4" id="KW-0819">tRNA processing</keyword>
<dbReference type="CDD" id="cd02440">
    <property type="entry name" value="AdoMet_MTases"/>
    <property type="match status" value="1"/>
</dbReference>
<keyword evidence="1" id="KW-0489">Methyltransferase</keyword>
<dbReference type="Proteomes" id="UP001500236">
    <property type="component" value="Unassembled WGS sequence"/>
</dbReference>
<dbReference type="Gene3D" id="3.10.330.20">
    <property type="match status" value="1"/>
</dbReference>
<dbReference type="Pfam" id="PF14801">
    <property type="entry name" value="TrmI-like_N"/>
    <property type="match status" value="1"/>
</dbReference>
<evidence type="ECO:0000313" key="7">
    <source>
        <dbReference type="EMBL" id="GAA3056362.1"/>
    </source>
</evidence>
<feature type="domain" description="tRNA (adenine(58)-N(1))-methyltransferase catalytic subunit TRM61 C-terminal" evidence="6">
    <location>
        <begin position="94"/>
        <end position="262"/>
    </location>
</feature>
<keyword evidence="8" id="KW-1185">Reference proteome</keyword>
<evidence type="ECO:0000256" key="5">
    <source>
        <dbReference type="SAM" id="MobiDB-lite"/>
    </source>
</evidence>
<dbReference type="PANTHER" id="PTHR12133">
    <property type="entry name" value="TRNA (ADENINE(58)-N(1))-METHYLTRANSFERASE"/>
    <property type="match status" value="1"/>
</dbReference>
<evidence type="ECO:0000256" key="2">
    <source>
        <dbReference type="ARBA" id="ARBA00022679"/>
    </source>
</evidence>
<keyword evidence="3" id="KW-0949">S-adenosyl-L-methionine</keyword>
<feature type="region of interest" description="Disordered" evidence="5">
    <location>
        <begin position="328"/>
        <end position="400"/>
    </location>
</feature>
<evidence type="ECO:0000256" key="3">
    <source>
        <dbReference type="ARBA" id="ARBA00022691"/>
    </source>
</evidence>
<feature type="compositionally biased region" description="Low complexity" evidence="5">
    <location>
        <begin position="366"/>
        <end position="387"/>
    </location>
</feature>
<name>A0ABP6LQU0_9MICC</name>
<evidence type="ECO:0000259" key="6">
    <source>
        <dbReference type="Pfam" id="PF08704"/>
    </source>
</evidence>
<comment type="caution">
    <text evidence="7">The sequence shown here is derived from an EMBL/GenBank/DDBJ whole genome shotgun (WGS) entry which is preliminary data.</text>
</comment>
<evidence type="ECO:0000313" key="8">
    <source>
        <dbReference type="Proteomes" id="UP001500236"/>
    </source>
</evidence>
<gene>
    <name evidence="7" type="ORF">GCM10010529_07820</name>
</gene>
<dbReference type="SUPFAM" id="SSF53335">
    <property type="entry name" value="S-adenosyl-L-methionine-dependent methyltransferases"/>
    <property type="match status" value="1"/>
</dbReference>
<dbReference type="Gene3D" id="3.40.50.150">
    <property type="entry name" value="Vaccinia Virus protein VP39"/>
    <property type="match status" value="1"/>
</dbReference>
<dbReference type="EMBL" id="BAAAVT010000004">
    <property type="protein sequence ID" value="GAA3056362.1"/>
    <property type="molecule type" value="Genomic_DNA"/>
</dbReference>